<organism evidence="1">
    <name type="scientific">bioreactor metagenome</name>
    <dbReference type="NCBI Taxonomy" id="1076179"/>
    <lineage>
        <taxon>unclassified sequences</taxon>
        <taxon>metagenomes</taxon>
        <taxon>ecological metagenomes</taxon>
    </lineage>
</organism>
<dbReference type="AlphaFoldDB" id="A0A645G945"/>
<reference evidence="1" key="1">
    <citation type="submission" date="2019-08" db="EMBL/GenBank/DDBJ databases">
        <authorList>
            <person name="Kucharzyk K."/>
            <person name="Murdoch R.W."/>
            <person name="Higgins S."/>
            <person name="Loffler F."/>
        </authorList>
    </citation>
    <scope>NUCLEOTIDE SEQUENCE</scope>
</reference>
<protein>
    <submittedName>
        <fullName evidence="1">Uncharacterized protein</fullName>
    </submittedName>
</protein>
<accession>A0A645G945</accession>
<evidence type="ECO:0000313" key="1">
    <source>
        <dbReference type="EMBL" id="MPN23165.1"/>
    </source>
</evidence>
<sequence length="113" mass="12186">MHGARLEHLAFGICRAGGDAQAHDGFVGLVGFELQLTELGGRTKAQRQNATGEGVQSACMSGFFGAQQPLDLLQDVVAGPTQRLIEQQHPMHRAPLHPGAWRAHLIPTLFHCV</sequence>
<gene>
    <name evidence="1" type="ORF">SDC9_170553</name>
</gene>
<comment type="caution">
    <text evidence="1">The sequence shown here is derived from an EMBL/GenBank/DDBJ whole genome shotgun (WGS) entry which is preliminary data.</text>
</comment>
<name>A0A645G945_9ZZZZ</name>
<proteinExistence type="predicted"/>
<dbReference type="EMBL" id="VSSQ01071591">
    <property type="protein sequence ID" value="MPN23165.1"/>
    <property type="molecule type" value="Genomic_DNA"/>
</dbReference>